<keyword evidence="3" id="KW-1185">Reference proteome</keyword>
<dbReference type="PANTHER" id="PTHR43143:SF1">
    <property type="entry name" value="SERINE_THREONINE-PROTEIN PHOSPHATASE CPPED1"/>
    <property type="match status" value="1"/>
</dbReference>
<dbReference type="SUPFAM" id="SSF56300">
    <property type="entry name" value="Metallo-dependent phosphatases"/>
    <property type="match status" value="1"/>
</dbReference>
<dbReference type="Pfam" id="PF00149">
    <property type="entry name" value="Metallophos"/>
    <property type="match status" value="1"/>
</dbReference>
<evidence type="ECO:0000313" key="3">
    <source>
        <dbReference type="Proteomes" id="UP000253410"/>
    </source>
</evidence>
<organism evidence="2 3">
    <name type="scientific">Chitinophaga flava</name>
    <dbReference type="NCBI Taxonomy" id="2259036"/>
    <lineage>
        <taxon>Bacteria</taxon>
        <taxon>Pseudomonadati</taxon>
        <taxon>Bacteroidota</taxon>
        <taxon>Chitinophagia</taxon>
        <taxon>Chitinophagales</taxon>
        <taxon>Chitinophagaceae</taxon>
        <taxon>Chitinophaga</taxon>
    </lineage>
</organism>
<dbReference type="InterPro" id="IPR029052">
    <property type="entry name" value="Metallo-depent_PP-like"/>
</dbReference>
<dbReference type="Gene3D" id="3.60.21.10">
    <property type="match status" value="1"/>
</dbReference>
<feature type="domain" description="Calcineurin-like phosphoesterase" evidence="1">
    <location>
        <begin position="38"/>
        <end position="214"/>
    </location>
</feature>
<sequence length="278" mass="31991">MMNRREFFRGISAAIVIQAAGRIATAATRKDFQRKTVFRFAIGSDWHYGEPGTQYEQFYHDLEKAFRTYEKENPCSFFVLNGDVIHNDPAFMTPASTLFKQIHPRVFATRGNHDHVTAEAWQQAWGHPLNHDVVMGNNVILLGDTADIEGNYLSPDVAWFREKLEQHKKAANIFIVIHITPVKWTKHGIDAQEFQTLIKQYPNIRAVFNGHDHQEDSVKYLDEKIPFLWDGHVGGSWGVDYHGFRVVELKDDGSLLSFVMNPYQKQGELTFKRAKANK</sequence>
<gene>
    <name evidence="2" type="ORF">DF182_09495</name>
</gene>
<dbReference type="GO" id="GO:0016787">
    <property type="term" value="F:hydrolase activity"/>
    <property type="evidence" value="ECO:0007669"/>
    <property type="project" value="InterPro"/>
</dbReference>
<name>A0A365Y2S6_9BACT</name>
<reference evidence="2 3" key="1">
    <citation type="submission" date="2018-05" db="EMBL/GenBank/DDBJ databases">
        <title>Chitinophaga sp. K3CV102501T nov., isolated from isolated from a monsoon evergreen broad-leaved forest soil.</title>
        <authorList>
            <person name="Lv Y."/>
        </authorList>
    </citation>
    <scope>NUCLEOTIDE SEQUENCE [LARGE SCALE GENOMIC DNA]</scope>
    <source>
        <strain evidence="2 3">GDMCC 1.1325</strain>
    </source>
</reference>
<dbReference type="AlphaFoldDB" id="A0A365Y2S6"/>
<proteinExistence type="predicted"/>
<dbReference type="InterPro" id="IPR051918">
    <property type="entry name" value="STPP_CPPED1"/>
</dbReference>
<comment type="caution">
    <text evidence="2">The sequence shown here is derived from an EMBL/GenBank/DDBJ whole genome shotgun (WGS) entry which is preliminary data.</text>
</comment>
<dbReference type="OrthoDB" id="9816081at2"/>
<protein>
    <submittedName>
        <fullName evidence="2">Metallophosphoesterase</fullName>
    </submittedName>
</protein>
<evidence type="ECO:0000313" key="2">
    <source>
        <dbReference type="EMBL" id="RBL92790.1"/>
    </source>
</evidence>
<accession>A0A365Y2S6</accession>
<dbReference type="EMBL" id="QFFJ01000001">
    <property type="protein sequence ID" value="RBL92790.1"/>
    <property type="molecule type" value="Genomic_DNA"/>
</dbReference>
<dbReference type="PANTHER" id="PTHR43143">
    <property type="entry name" value="METALLOPHOSPHOESTERASE, CALCINEURIN SUPERFAMILY"/>
    <property type="match status" value="1"/>
</dbReference>
<evidence type="ECO:0000259" key="1">
    <source>
        <dbReference type="Pfam" id="PF00149"/>
    </source>
</evidence>
<dbReference type="Proteomes" id="UP000253410">
    <property type="component" value="Unassembled WGS sequence"/>
</dbReference>
<dbReference type="InterPro" id="IPR004843">
    <property type="entry name" value="Calcineurin-like_PHP"/>
</dbReference>
<dbReference type="RefSeq" id="WP_113615390.1">
    <property type="nucleotide sequence ID" value="NZ_QFFJ01000001.1"/>
</dbReference>